<organism evidence="2 3">
    <name type="scientific">Gracilariopsis chorda</name>
    <dbReference type="NCBI Taxonomy" id="448386"/>
    <lineage>
        <taxon>Eukaryota</taxon>
        <taxon>Rhodophyta</taxon>
        <taxon>Florideophyceae</taxon>
        <taxon>Rhodymeniophycidae</taxon>
        <taxon>Gracilariales</taxon>
        <taxon>Gracilariaceae</taxon>
        <taxon>Gracilariopsis</taxon>
    </lineage>
</organism>
<feature type="domain" description="SnoaL-like" evidence="1">
    <location>
        <begin position="134"/>
        <end position="230"/>
    </location>
</feature>
<reference evidence="2 3" key="1">
    <citation type="journal article" date="2018" name="Mol. Biol. Evol.">
        <title>Analysis of the draft genome of the red seaweed Gracilariopsis chorda provides insights into genome size evolution in Rhodophyta.</title>
        <authorList>
            <person name="Lee J."/>
            <person name="Yang E.C."/>
            <person name="Graf L."/>
            <person name="Yang J.H."/>
            <person name="Qiu H."/>
            <person name="Zel Zion U."/>
            <person name="Chan C.X."/>
            <person name="Stephens T.G."/>
            <person name="Weber A.P.M."/>
            <person name="Boo G.H."/>
            <person name="Boo S.M."/>
            <person name="Kim K.M."/>
            <person name="Shin Y."/>
            <person name="Jung M."/>
            <person name="Lee S.J."/>
            <person name="Yim H.S."/>
            <person name="Lee J.H."/>
            <person name="Bhattacharya D."/>
            <person name="Yoon H.S."/>
        </authorList>
    </citation>
    <scope>NUCLEOTIDE SEQUENCE [LARGE SCALE GENOMIC DNA]</scope>
    <source>
        <strain evidence="2 3">SKKU-2015</strain>
        <tissue evidence="2">Whole body</tissue>
    </source>
</reference>
<evidence type="ECO:0000313" key="2">
    <source>
        <dbReference type="EMBL" id="PXF49256.1"/>
    </source>
</evidence>
<dbReference type="PANTHER" id="PTHR33698">
    <property type="entry name" value="NUCLEAR TRANSPORT FACTOR 2 (NTF2)-LIKE PROTEIN"/>
    <property type="match status" value="1"/>
</dbReference>
<dbReference type="OrthoDB" id="201750at2759"/>
<protein>
    <recommendedName>
        <fullName evidence="1">SnoaL-like domain-containing protein</fullName>
    </recommendedName>
</protein>
<dbReference type="Proteomes" id="UP000247409">
    <property type="component" value="Unassembled WGS sequence"/>
</dbReference>
<name>A0A2V3J473_9FLOR</name>
<dbReference type="InterPro" id="IPR037401">
    <property type="entry name" value="SnoaL-like"/>
</dbReference>
<comment type="caution">
    <text evidence="2">The sequence shown here is derived from an EMBL/GenBank/DDBJ whole genome shotgun (WGS) entry which is preliminary data.</text>
</comment>
<evidence type="ECO:0000259" key="1">
    <source>
        <dbReference type="Pfam" id="PF12680"/>
    </source>
</evidence>
<dbReference type="SUPFAM" id="SSF54427">
    <property type="entry name" value="NTF2-like"/>
    <property type="match status" value="1"/>
</dbReference>
<gene>
    <name evidence="2" type="ORF">BWQ96_00830</name>
</gene>
<dbReference type="InterPro" id="IPR032710">
    <property type="entry name" value="NTF2-like_dom_sf"/>
</dbReference>
<dbReference type="STRING" id="448386.A0A2V3J473"/>
<proteinExistence type="predicted"/>
<sequence>MDEGSGRIFQLPTLKARIGRQSQNEDKTVLEGFHARGYDIKLMTNSALPFRGSKLTFTCGPSNSLAKKSRHSSAFCSPGAAVSFHSQRIQRLQTGNNRCIDTQRLRRTETALRLRACAEGQETQLQLRTAEEVVRSFWELAGSGKIASTLPCFTKDVVYYDVLYTQPFRGKKSLEDHFKTMESVLPSDFVFVLDDVAADTLKVGTRWHVENQSGKTIPFTRGASMYTLVEEEGHLLISEAWDFPETPLKLPGIVLPLLGLAGSVIRLFGSSSAK</sequence>
<dbReference type="EMBL" id="NBIV01000006">
    <property type="protein sequence ID" value="PXF49256.1"/>
    <property type="molecule type" value="Genomic_DNA"/>
</dbReference>
<dbReference type="Gene3D" id="3.10.450.50">
    <property type="match status" value="1"/>
</dbReference>
<dbReference type="AlphaFoldDB" id="A0A2V3J473"/>
<evidence type="ECO:0000313" key="3">
    <source>
        <dbReference type="Proteomes" id="UP000247409"/>
    </source>
</evidence>
<dbReference type="Pfam" id="PF12680">
    <property type="entry name" value="SnoaL_2"/>
    <property type="match status" value="1"/>
</dbReference>
<keyword evidence="3" id="KW-1185">Reference proteome</keyword>
<dbReference type="PANTHER" id="PTHR33698:SF3">
    <property type="entry name" value="OS09G0266000 PROTEIN"/>
    <property type="match status" value="1"/>
</dbReference>
<accession>A0A2V3J473</accession>